<evidence type="ECO:0000313" key="1">
    <source>
        <dbReference type="EMBL" id="MBF4765970.1"/>
    </source>
</evidence>
<protein>
    <recommendedName>
        <fullName evidence="3">Histone deacetylase</fullName>
    </recommendedName>
</protein>
<proteinExistence type="predicted"/>
<dbReference type="AlphaFoldDB" id="A0A930VLA6"/>
<accession>A0A930VLA6</accession>
<sequence>MIWYLGYGSNLSRARFACYVEGGTPPGARRSYAGCRDRTPPRATVALRVPGRLTFAGESTVWGGGMAFLDPDGSSQVHGRAYLLTEGQLADVAAEETRYDAQSVVAEHEGLPVVAFTRSEPLETAAPSAAYLGTILHGLADGVLAHGAAVEYLLAAPGVDLLWDRATIAALEHPAAHRG</sequence>
<gene>
    <name evidence="1" type="ORF">ISU07_22775</name>
</gene>
<organism evidence="1 2">
    <name type="scientific">Nocardioides islandensis</name>
    <dbReference type="NCBI Taxonomy" id="433663"/>
    <lineage>
        <taxon>Bacteria</taxon>
        <taxon>Bacillati</taxon>
        <taxon>Actinomycetota</taxon>
        <taxon>Actinomycetes</taxon>
        <taxon>Propionibacteriales</taxon>
        <taxon>Nocardioidaceae</taxon>
        <taxon>Nocardioides</taxon>
    </lineage>
</organism>
<dbReference type="Proteomes" id="UP000640489">
    <property type="component" value="Unassembled WGS sequence"/>
</dbReference>
<name>A0A930VLA6_9ACTN</name>
<dbReference type="Gene3D" id="3.10.490.10">
    <property type="entry name" value="Gamma-glutamyl cyclotransferase-like"/>
    <property type="match status" value="1"/>
</dbReference>
<evidence type="ECO:0008006" key="3">
    <source>
        <dbReference type="Google" id="ProtNLM"/>
    </source>
</evidence>
<comment type="caution">
    <text evidence="1">The sequence shown here is derived from an EMBL/GenBank/DDBJ whole genome shotgun (WGS) entry which is preliminary data.</text>
</comment>
<reference evidence="1" key="1">
    <citation type="submission" date="2020-11" db="EMBL/GenBank/DDBJ databases">
        <title>Nocardioides sp. nov., isolated from Soil of Cynanchum wilfordii Hemsley rhizosphere.</title>
        <authorList>
            <person name="Lee J.-S."/>
            <person name="Suh M.K."/>
            <person name="Kim J.-S."/>
        </authorList>
    </citation>
    <scope>NUCLEOTIDE SEQUENCE</scope>
    <source>
        <strain evidence="1">KCTC 19275</strain>
    </source>
</reference>
<keyword evidence="2" id="KW-1185">Reference proteome</keyword>
<dbReference type="RefSeq" id="WP_194709156.1">
    <property type="nucleotide sequence ID" value="NZ_JADKPN010000021.1"/>
</dbReference>
<evidence type="ECO:0000313" key="2">
    <source>
        <dbReference type="Proteomes" id="UP000640489"/>
    </source>
</evidence>
<dbReference type="EMBL" id="JADKPN010000021">
    <property type="protein sequence ID" value="MBF4765970.1"/>
    <property type="molecule type" value="Genomic_DNA"/>
</dbReference>